<protein>
    <recommendedName>
        <fullName evidence="2">DUF2415 domain-containing protein</fullName>
    </recommendedName>
</protein>
<dbReference type="PROSITE" id="PS50082">
    <property type="entry name" value="WD_REPEATS_2"/>
    <property type="match status" value="1"/>
</dbReference>
<accession>A0AAD5E616</accession>
<dbReference type="Pfam" id="PF00400">
    <property type="entry name" value="WD40"/>
    <property type="match status" value="1"/>
</dbReference>
<keyword evidence="1" id="KW-0853">WD repeat</keyword>
<dbReference type="SMART" id="SM00320">
    <property type="entry name" value="WD40"/>
    <property type="match status" value="3"/>
</dbReference>
<dbReference type="Gene3D" id="2.130.10.10">
    <property type="entry name" value="YVTN repeat-like/Quinoprotein amine dehydrogenase"/>
    <property type="match status" value="2"/>
</dbReference>
<evidence type="ECO:0000256" key="1">
    <source>
        <dbReference type="PROSITE-ProRule" id="PRU00221"/>
    </source>
</evidence>
<dbReference type="AlphaFoldDB" id="A0AAD5E616"/>
<dbReference type="Pfam" id="PF10313">
    <property type="entry name" value="DUF2415"/>
    <property type="match status" value="1"/>
</dbReference>
<dbReference type="PANTHER" id="PTHR43991:SF9">
    <property type="entry name" value="DUF2415 DOMAIN-CONTAINING PROTEIN"/>
    <property type="match status" value="1"/>
</dbReference>
<feature type="domain" description="DUF2415" evidence="2">
    <location>
        <begin position="250"/>
        <end position="289"/>
    </location>
</feature>
<organism evidence="3 4">
    <name type="scientific">Umbelopsis ramanniana AG</name>
    <dbReference type="NCBI Taxonomy" id="1314678"/>
    <lineage>
        <taxon>Eukaryota</taxon>
        <taxon>Fungi</taxon>
        <taxon>Fungi incertae sedis</taxon>
        <taxon>Mucoromycota</taxon>
        <taxon>Mucoromycotina</taxon>
        <taxon>Umbelopsidomycetes</taxon>
        <taxon>Umbelopsidales</taxon>
        <taxon>Umbelopsidaceae</taxon>
        <taxon>Umbelopsis</taxon>
    </lineage>
</organism>
<dbReference type="SUPFAM" id="SSF50978">
    <property type="entry name" value="WD40 repeat-like"/>
    <property type="match status" value="1"/>
</dbReference>
<evidence type="ECO:0000313" key="3">
    <source>
        <dbReference type="EMBL" id="KAI8577808.1"/>
    </source>
</evidence>
<dbReference type="InterPro" id="IPR001680">
    <property type="entry name" value="WD40_rpt"/>
</dbReference>
<dbReference type="InterPro" id="IPR015943">
    <property type="entry name" value="WD40/YVTN_repeat-like_dom_sf"/>
</dbReference>
<keyword evidence="4" id="KW-1185">Reference proteome</keyword>
<dbReference type="Proteomes" id="UP001206595">
    <property type="component" value="Unassembled WGS sequence"/>
</dbReference>
<dbReference type="EMBL" id="MU620936">
    <property type="protein sequence ID" value="KAI8577808.1"/>
    <property type="molecule type" value="Genomic_DNA"/>
</dbReference>
<sequence>MTIGEGPLWHDSPVCDFVKPDPRRHVQRITIHHWQLRDLLLCPENKKEVVFPYQNNVIQYNMETEKDTFLLKDLTFAPTSITASSGYLAVGGQRSELVVRDLHGNWAITTTTGGSINNGVTIAETNGEKRLMVSNNDETIKVFSVPSMHLIDNLCLPTAVNGVTVSPDGRHMVVVGDSNEVFVFNITNSGEYVHTASLCASKDSNFSCSWSQNSDKFAVASQDGTVNVWDVRSTITLYTLGTKQSPNAKGATRCVKFSTSGAVDLLAYTEHVSYVNIVDARNFSTQQVLRVSPSHLDYHITGMAFAPDSRSLLVGLENSVLEYPVETTARRRFPIGSLL</sequence>
<evidence type="ECO:0000313" key="4">
    <source>
        <dbReference type="Proteomes" id="UP001206595"/>
    </source>
</evidence>
<dbReference type="GeneID" id="75915850"/>
<dbReference type="RefSeq" id="XP_051442812.1">
    <property type="nucleotide sequence ID" value="XM_051590507.1"/>
</dbReference>
<dbReference type="PANTHER" id="PTHR43991">
    <property type="entry name" value="WD REPEAT PROTEIN (AFU_ORTHOLOGUE AFUA_8G05640)-RELATED"/>
    <property type="match status" value="1"/>
</dbReference>
<name>A0AAD5E616_UMBRA</name>
<gene>
    <name evidence="3" type="ORF">K450DRAFT_250099</name>
</gene>
<evidence type="ECO:0000259" key="2">
    <source>
        <dbReference type="Pfam" id="PF10313"/>
    </source>
</evidence>
<proteinExistence type="predicted"/>
<feature type="repeat" description="WD" evidence="1">
    <location>
        <begin position="198"/>
        <end position="239"/>
    </location>
</feature>
<dbReference type="InterPro" id="IPR019417">
    <property type="entry name" value="DUF2415"/>
</dbReference>
<dbReference type="InterPro" id="IPR036322">
    <property type="entry name" value="WD40_repeat_dom_sf"/>
</dbReference>
<reference evidence="3" key="2">
    <citation type="journal article" date="2022" name="Proc. Natl. Acad. Sci. U.S.A.">
        <title>Diploid-dominant life cycles characterize the early evolution of Fungi.</title>
        <authorList>
            <person name="Amses K.R."/>
            <person name="Simmons D.R."/>
            <person name="Longcore J.E."/>
            <person name="Mondo S.J."/>
            <person name="Seto K."/>
            <person name="Jeronimo G.H."/>
            <person name="Bonds A.E."/>
            <person name="Quandt C.A."/>
            <person name="Davis W.J."/>
            <person name="Chang Y."/>
            <person name="Federici B.A."/>
            <person name="Kuo A."/>
            <person name="LaButti K."/>
            <person name="Pangilinan J."/>
            <person name="Andreopoulos W."/>
            <person name="Tritt A."/>
            <person name="Riley R."/>
            <person name="Hundley H."/>
            <person name="Johnson J."/>
            <person name="Lipzen A."/>
            <person name="Barry K."/>
            <person name="Lang B.F."/>
            <person name="Cuomo C.A."/>
            <person name="Buchler N.E."/>
            <person name="Grigoriev I.V."/>
            <person name="Spatafora J.W."/>
            <person name="Stajich J.E."/>
            <person name="James T.Y."/>
        </authorList>
    </citation>
    <scope>NUCLEOTIDE SEQUENCE</scope>
    <source>
        <strain evidence="3">AG</strain>
    </source>
</reference>
<reference evidence="3" key="1">
    <citation type="submission" date="2021-06" db="EMBL/GenBank/DDBJ databases">
        <authorList>
            <consortium name="DOE Joint Genome Institute"/>
            <person name="Mondo S.J."/>
            <person name="Amses K.R."/>
            <person name="Simmons D.R."/>
            <person name="Longcore J.E."/>
            <person name="Seto K."/>
            <person name="Alves G.H."/>
            <person name="Bonds A.E."/>
            <person name="Quandt C.A."/>
            <person name="Davis W.J."/>
            <person name="Chang Y."/>
            <person name="Letcher P.M."/>
            <person name="Powell M.J."/>
            <person name="Kuo A."/>
            <person name="Labutti K."/>
            <person name="Pangilinan J."/>
            <person name="Andreopoulos W."/>
            <person name="Tritt A."/>
            <person name="Riley R."/>
            <person name="Hundley H."/>
            <person name="Johnson J."/>
            <person name="Lipzen A."/>
            <person name="Barry K."/>
            <person name="Berbee M.L."/>
            <person name="Buchler N.E."/>
            <person name="Grigoriev I.V."/>
            <person name="Spatafora J.W."/>
            <person name="Stajich J.E."/>
            <person name="James T.Y."/>
        </authorList>
    </citation>
    <scope>NUCLEOTIDE SEQUENCE</scope>
    <source>
        <strain evidence="3">AG</strain>
    </source>
</reference>
<comment type="caution">
    <text evidence="3">The sequence shown here is derived from an EMBL/GenBank/DDBJ whole genome shotgun (WGS) entry which is preliminary data.</text>
</comment>